<comment type="caution">
    <text evidence="1">The sequence shown here is derived from an EMBL/GenBank/DDBJ whole genome shotgun (WGS) entry which is preliminary data.</text>
</comment>
<proteinExistence type="predicted"/>
<gene>
    <name evidence="1" type="ORF">RFULGI_LOCUS9349</name>
</gene>
<organism evidence="1 2">
    <name type="scientific">Racocetra fulgida</name>
    <dbReference type="NCBI Taxonomy" id="60492"/>
    <lineage>
        <taxon>Eukaryota</taxon>
        <taxon>Fungi</taxon>
        <taxon>Fungi incertae sedis</taxon>
        <taxon>Mucoromycota</taxon>
        <taxon>Glomeromycotina</taxon>
        <taxon>Glomeromycetes</taxon>
        <taxon>Diversisporales</taxon>
        <taxon>Gigasporaceae</taxon>
        <taxon>Racocetra</taxon>
    </lineage>
</organism>
<evidence type="ECO:0000313" key="1">
    <source>
        <dbReference type="EMBL" id="CAG8674111.1"/>
    </source>
</evidence>
<dbReference type="OrthoDB" id="2448782at2759"/>
<dbReference type="AlphaFoldDB" id="A0A9N9HEF1"/>
<dbReference type="EMBL" id="CAJVPZ010016527">
    <property type="protein sequence ID" value="CAG8674111.1"/>
    <property type="molecule type" value="Genomic_DNA"/>
</dbReference>
<accession>A0A9N9HEF1</accession>
<dbReference type="Proteomes" id="UP000789396">
    <property type="component" value="Unassembled WGS sequence"/>
</dbReference>
<sequence>MKKLQKKELSETDQTVAITVDKIFQVLDHESMFENNNKDGDTAKLKVSNISHYQPHSKLFLVLTYKKNNQ</sequence>
<protein>
    <submittedName>
        <fullName evidence="1">19740_t:CDS:1</fullName>
    </submittedName>
</protein>
<reference evidence="1" key="1">
    <citation type="submission" date="2021-06" db="EMBL/GenBank/DDBJ databases">
        <authorList>
            <person name="Kallberg Y."/>
            <person name="Tangrot J."/>
            <person name="Rosling A."/>
        </authorList>
    </citation>
    <scope>NUCLEOTIDE SEQUENCE</scope>
    <source>
        <strain evidence="1">IN212</strain>
    </source>
</reference>
<keyword evidence="2" id="KW-1185">Reference proteome</keyword>
<name>A0A9N9HEF1_9GLOM</name>
<evidence type="ECO:0000313" key="2">
    <source>
        <dbReference type="Proteomes" id="UP000789396"/>
    </source>
</evidence>